<keyword evidence="4" id="KW-0812">Transmembrane</keyword>
<dbReference type="OrthoDB" id="5405060at2"/>
<evidence type="ECO:0000313" key="9">
    <source>
        <dbReference type="EMBL" id="SPB14172.1"/>
    </source>
</evidence>
<feature type="chain" id="PRO_5015570254" evidence="8">
    <location>
        <begin position="24"/>
        <end position="411"/>
    </location>
</feature>
<dbReference type="EMBL" id="OGTP01000003">
    <property type="protein sequence ID" value="SPB14172.1"/>
    <property type="molecule type" value="Genomic_DNA"/>
</dbReference>
<keyword evidence="7" id="KW-0998">Cell outer membrane</keyword>
<dbReference type="PANTHER" id="PTHR35093">
    <property type="entry name" value="OUTER MEMBRANE PROTEIN NMB0088-RELATED"/>
    <property type="match status" value="1"/>
</dbReference>
<reference evidence="10" key="1">
    <citation type="submission" date="2018-01" db="EMBL/GenBank/DDBJ databases">
        <authorList>
            <person name="Peeters C."/>
        </authorList>
    </citation>
    <scope>NUCLEOTIDE SEQUENCE [LARGE SCALE GENOMIC DNA]</scope>
</reference>
<dbReference type="GO" id="GO:0009279">
    <property type="term" value="C:cell outer membrane"/>
    <property type="evidence" value="ECO:0007669"/>
    <property type="project" value="UniProtKB-SubCell"/>
</dbReference>
<name>A0A2U3I224_9BURK</name>
<evidence type="ECO:0000256" key="7">
    <source>
        <dbReference type="ARBA" id="ARBA00023237"/>
    </source>
</evidence>
<keyword evidence="10" id="KW-1185">Reference proteome</keyword>
<sequence length="411" mass="44351">MKQKILLAILFSMLCLMSNQAAAGGLYLYEVGGEDVGLASAGLAARAQDAGTILGNPAGMTRLNGDQLSTGLQVLTGNANYHLSDSSAVQGSSPGNVIEPFPSASLFYSHSVDDRLKVGIGIYGDYGLALHYGDWAAQSLVKDAALTALTVQPTVAYKLSDHWSIGAGLGINYGYFSLKRQTQDGEQKDSDHDWATNAHVGVLFELNPSTRFGLTYTSETDYNFKVNPTGTVSYMFHPLPGGAGFTVTRDITLPLAGLVKTPQQVMFSAFHELNAQWNIMGNLGWQNWSRYSASSISVAGNELAGNDRLRDTWHAAIGVQYQFSSLLRLDGGIAYDSSFYKSQSNASLTMPSGAAWRFGIGAQYRMSPQSTLGASFEYLQMQGSTVQSPLIGGQFNTNHLYFVAVNYSHQF</sequence>
<feature type="signal peptide" evidence="8">
    <location>
        <begin position="1"/>
        <end position="23"/>
    </location>
</feature>
<dbReference type="SUPFAM" id="SSF56935">
    <property type="entry name" value="Porins"/>
    <property type="match status" value="1"/>
</dbReference>
<dbReference type="AlphaFoldDB" id="A0A2U3I224"/>
<keyword evidence="5 8" id="KW-0732">Signal</keyword>
<comment type="similarity">
    <text evidence="2">Belongs to the OmpP1/FadL family.</text>
</comment>
<evidence type="ECO:0000256" key="8">
    <source>
        <dbReference type="SAM" id="SignalP"/>
    </source>
</evidence>
<evidence type="ECO:0000256" key="6">
    <source>
        <dbReference type="ARBA" id="ARBA00023136"/>
    </source>
</evidence>
<dbReference type="GO" id="GO:0015483">
    <property type="term" value="F:long-chain fatty acid transporting porin activity"/>
    <property type="evidence" value="ECO:0007669"/>
    <property type="project" value="TreeGrafter"/>
</dbReference>
<organism evidence="9 10">
    <name type="scientific">Caballeronia novacaledonica</name>
    <dbReference type="NCBI Taxonomy" id="1544861"/>
    <lineage>
        <taxon>Bacteria</taxon>
        <taxon>Pseudomonadati</taxon>
        <taxon>Pseudomonadota</taxon>
        <taxon>Betaproteobacteria</taxon>
        <taxon>Burkholderiales</taxon>
        <taxon>Burkholderiaceae</taxon>
        <taxon>Caballeronia</taxon>
    </lineage>
</organism>
<dbReference type="InterPro" id="IPR005017">
    <property type="entry name" value="OMPP1/FadL/TodX"/>
</dbReference>
<evidence type="ECO:0000256" key="2">
    <source>
        <dbReference type="ARBA" id="ARBA00008163"/>
    </source>
</evidence>
<gene>
    <name evidence="9" type="ORF">NOV72_01421</name>
</gene>
<dbReference type="PANTHER" id="PTHR35093:SF8">
    <property type="entry name" value="OUTER MEMBRANE PROTEIN NMB0088-RELATED"/>
    <property type="match status" value="1"/>
</dbReference>
<keyword evidence="6" id="KW-0472">Membrane</keyword>
<proteinExistence type="inferred from homology"/>
<evidence type="ECO:0000256" key="5">
    <source>
        <dbReference type="ARBA" id="ARBA00022729"/>
    </source>
</evidence>
<evidence type="ECO:0000256" key="3">
    <source>
        <dbReference type="ARBA" id="ARBA00022452"/>
    </source>
</evidence>
<dbReference type="Pfam" id="PF03349">
    <property type="entry name" value="Toluene_X"/>
    <property type="match status" value="1"/>
</dbReference>
<dbReference type="Gene3D" id="2.40.160.60">
    <property type="entry name" value="Outer membrane protein transport protein (OMPP1/FadL/TodX)"/>
    <property type="match status" value="1"/>
</dbReference>
<accession>A0A2U3I224</accession>
<keyword evidence="3" id="KW-1134">Transmembrane beta strand</keyword>
<evidence type="ECO:0000313" key="10">
    <source>
        <dbReference type="Proteomes" id="UP000238169"/>
    </source>
</evidence>
<dbReference type="Proteomes" id="UP000238169">
    <property type="component" value="Unassembled WGS sequence"/>
</dbReference>
<dbReference type="RefSeq" id="WP_106854055.1">
    <property type="nucleotide sequence ID" value="NZ_OGTP01000003.1"/>
</dbReference>
<evidence type="ECO:0000256" key="1">
    <source>
        <dbReference type="ARBA" id="ARBA00004571"/>
    </source>
</evidence>
<evidence type="ECO:0000256" key="4">
    <source>
        <dbReference type="ARBA" id="ARBA00022692"/>
    </source>
</evidence>
<comment type="subcellular location">
    <subcellularLocation>
        <location evidence="1">Cell outer membrane</location>
        <topology evidence="1">Multi-pass membrane protein</topology>
    </subcellularLocation>
</comment>
<protein>
    <submittedName>
        <fullName evidence="9">47 kDa outer membrane protein</fullName>
    </submittedName>
</protein>